<gene>
    <name evidence="1" type="ORF">GCM10010446_67980</name>
</gene>
<evidence type="ECO:0008006" key="3">
    <source>
        <dbReference type="Google" id="ProtNLM"/>
    </source>
</evidence>
<protein>
    <recommendedName>
        <fullName evidence="3">Carboxylesterase type B domain-containing protein</fullName>
    </recommendedName>
</protein>
<proteinExistence type="predicted"/>
<keyword evidence="2" id="KW-1185">Reference proteome</keyword>
<accession>A0ABN3XQR2</accession>
<organism evidence="1 2">
    <name type="scientific">Streptomyces enissocaesilis</name>
    <dbReference type="NCBI Taxonomy" id="332589"/>
    <lineage>
        <taxon>Bacteria</taxon>
        <taxon>Bacillati</taxon>
        <taxon>Actinomycetota</taxon>
        <taxon>Actinomycetes</taxon>
        <taxon>Kitasatosporales</taxon>
        <taxon>Streptomycetaceae</taxon>
        <taxon>Streptomyces</taxon>
        <taxon>Streptomyces rochei group</taxon>
    </lineage>
</organism>
<evidence type="ECO:0000313" key="1">
    <source>
        <dbReference type="EMBL" id="GAA2974091.1"/>
    </source>
</evidence>
<dbReference type="Gene3D" id="3.40.50.1820">
    <property type="entry name" value="alpha/beta hydrolase"/>
    <property type="match status" value="1"/>
</dbReference>
<comment type="caution">
    <text evidence="1">The sequence shown here is derived from an EMBL/GenBank/DDBJ whole genome shotgun (WGS) entry which is preliminary data.</text>
</comment>
<dbReference type="SUPFAM" id="SSF53474">
    <property type="entry name" value="alpha/beta-Hydrolases"/>
    <property type="match status" value="1"/>
</dbReference>
<evidence type="ECO:0000313" key="2">
    <source>
        <dbReference type="Proteomes" id="UP001500403"/>
    </source>
</evidence>
<reference evidence="1 2" key="1">
    <citation type="journal article" date="2019" name="Int. J. Syst. Evol. Microbiol.">
        <title>The Global Catalogue of Microorganisms (GCM) 10K type strain sequencing project: providing services to taxonomists for standard genome sequencing and annotation.</title>
        <authorList>
            <consortium name="The Broad Institute Genomics Platform"/>
            <consortium name="The Broad Institute Genome Sequencing Center for Infectious Disease"/>
            <person name="Wu L."/>
            <person name="Ma J."/>
        </authorList>
    </citation>
    <scope>NUCLEOTIDE SEQUENCE [LARGE SCALE GENOMIC DNA]</scope>
    <source>
        <strain evidence="1 2">JCM 9088</strain>
    </source>
</reference>
<sequence length="70" mass="7686">MGYWANFAIRGDPNGTGLPTWPTYQGAGRSLMNLSATPAAITEPDTARLRFIASFRDNGRFPAAWRRVGN</sequence>
<dbReference type="InterPro" id="IPR029058">
    <property type="entry name" value="AB_hydrolase_fold"/>
</dbReference>
<dbReference type="RefSeq" id="WP_344500845.1">
    <property type="nucleotide sequence ID" value="NZ_BAAAUD010000114.1"/>
</dbReference>
<name>A0ABN3XQR2_9ACTN</name>
<dbReference type="Proteomes" id="UP001500403">
    <property type="component" value="Unassembled WGS sequence"/>
</dbReference>
<dbReference type="EMBL" id="BAAAUD010000114">
    <property type="protein sequence ID" value="GAA2974091.1"/>
    <property type="molecule type" value="Genomic_DNA"/>
</dbReference>